<accession>X1TIS0</accession>
<evidence type="ECO:0008006" key="2">
    <source>
        <dbReference type="Google" id="ProtNLM"/>
    </source>
</evidence>
<organism evidence="1">
    <name type="scientific">marine sediment metagenome</name>
    <dbReference type="NCBI Taxonomy" id="412755"/>
    <lineage>
        <taxon>unclassified sequences</taxon>
        <taxon>metagenomes</taxon>
        <taxon>ecological metagenomes</taxon>
    </lineage>
</organism>
<dbReference type="Gene3D" id="2.60.220.30">
    <property type="match status" value="1"/>
</dbReference>
<proteinExistence type="predicted"/>
<dbReference type="Gene3D" id="2.60.40.10">
    <property type="entry name" value="Immunoglobulins"/>
    <property type="match status" value="1"/>
</dbReference>
<sequence length="259" mass="26765">MAEGVTAIFVAGGGPTEKNLSVTIAAPAPPTGDGVGAGGAPYYYAETTFFGIEGRLLIDSEGKILKTIEATSEDGNLTITIPEDTIALDKHGKPLSTLTTEVDPSPPDPPEGANIIGLVYDFGPSGATFAPPITFTWSYDPDDLPEGVAEEDLVIAYYDEDAGEWVECECTVDTETHTITASVSHFTIFAIIGVPKPAAFALSSLVISPAEVAPGEKVNISVSLANTGGLEGSYTVVLKINGLKEAEQSITIAAGASKT</sequence>
<comment type="caution">
    <text evidence="1">The sequence shown here is derived from an EMBL/GenBank/DDBJ whole genome shotgun (WGS) entry which is preliminary data.</text>
</comment>
<dbReference type="AlphaFoldDB" id="X1TIS0"/>
<feature type="non-terminal residue" evidence="1">
    <location>
        <position position="259"/>
    </location>
</feature>
<gene>
    <name evidence="1" type="ORF">S12H4_36447</name>
</gene>
<dbReference type="EMBL" id="BARW01021727">
    <property type="protein sequence ID" value="GAI91266.1"/>
    <property type="molecule type" value="Genomic_DNA"/>
</dbReference>
<protein>
    <recommendedName>
        <fullName evidence="2">CARDB domain-containing protein</fullName>
    </recommendedName>
</protein>
<reference evidence="1" key="1">
    <citation type="journal article" date="2014" name="Front. Microbiol.">
        <title>High frequency of phylogenetically diverse reductive dehalogenase-homologous genes in deep subseafloor sedimentary metagenomes.</title>
        <authorList>
            <person name="Kawai M."/>
            <person name="Futagami T."/>
            <person name="Toyoda A."/>
            <person name="Takaki Y."/>
            <person name="Nishi S."/>
            <person name="Hori S."/>
            <person name="Arai W."/>
            <person name="Tsubouchi T."/>
            <person name="Morono Y."/>
            <person name="Uchiyama I."/>
            <person name="Ito T."/>
            <person name="Fujiyama A."/>
            <person name="Inagaki F."/>
            <person name="Takami H."/>
        </authorList>
    </citation>
    <scope>NUCLEOTIDE SEQUENCE</scope>
    <source>
        <strain evidence="1">Expedition CK06-06</strain>
    </source>
</reference>
<dbReference type="InterPro" id="IPR013783">
    <property type="entry name" value="Ig-like_fold"/>
</dbReference>
<name>X1TIS0_9ZZZZ</name>
<evidence type="ECO:0000313" key="1">
    <source>
        <dbReference type="EMBL" id="GAI91266.1"/>
    </source>
</evidence>